<dbReference type="SUPFAM" id="SSF50998">
    <property type="entry name" value="Quinoprotein alcohol dehydrogenase-like"/>
    <property type="match status" value="1"/>
</dbReference>
<dbReference type="InterPro" id="IPR000792">
    <property type="entry name" value="Tscrpt_reg_LuxR_C"/>
</dbReference>
<protein>
    <submittedName>
        <fullName evidence="5">Y_Y_Y domain-containing protein</fullName>
    </submittedName>
</protein>
<keyword evidence="1" id="KW-0597">Phosphoprotein</keyword>
<dbReference type="GO" id="GO:0000155">
    <property type="term" value="F:phosphorelay sensor kinase activity"/>
    <property type="evidence" value="ECO:0007669"/>
    <property type="project" value="TreeGrafter"/>
</dbReference>
<dbReference type="SMART" id="SM00421">
    <property type="entry name" value="HTH_LUXR"/>
    <property type="match status" value="1"/>
</dbReference>
<dbReference type="SUPFAM" id="SSF46894">
    <property type="entry name" value="C-terminal effector domain of the bipartite response regulators"/>
    <property type="match status" value="1"/>
</dbReference>
<dbReference type="InterPro" id="IPR016032">
    <property type="entry name" value="Sig_transdc_resp-reg_C-effctor"/>
</dbReference>
<dbReference type="InterPro" id="IPR013783">
    <property type="entry name" value="Ig-like_fold"/>
</dbReference>
<dbReference type="PANTHER" id="PTHR43547">
    <property type="entry name" value="TWO-COMPONENT HISTIDINE KINASE"/>
    <property type="match status" value="1"/>
</dbReference>
<proteinExistence type="predicted"/>
<comment type="caution">
    <text evidence="5">The sequence shown here is derived from an EMBL/GenBank/DDBJ whole genome shotgun (WGS) entry which is preliminary data.</text>
</comment>
<evidence type="ECO:0000256" key="3">
    <source>
        <dbReference type="SAM" id="Phobius"/>
    </source>
</evidence>
<evidence type="ECO:0000313" key="5">
    <source>
        <dbReference type="EMBL" id="GAT61551.1"/>
    </source>
</evidence>
<dbReference type="InterPro" id="IPR036388">
    <property type="entry name" value="WH-like_DNA-bd_sf"/>
</dbReference>
<dbReference type="Gene3D" id="2.130.10.10">
    <property type="entry name" value="YVTN repeat-like/Quinoprotein amine dehydrogenase"/>
    <property type="match status" value="2"/>
</dbReference>
<dbReference type="InterPro" id="IPR011123">
    <property type="entry name" value="Y_Y_Y"/>
</dbReference>
<dbReference type="InterPro" id="IPR011047">
    <property type="entry name" value="Quinoprotein_ADH-like_sf"/>
</dbReference>
<keyword evidence="3" id="KW-1133">Transmembrane helix</keyword>
<gene>
    <name evidence="5" type="ORF">PJIAN_1131</name>
</gene>
<feature type="transmembrane region" description="Helical" evidence="3">
    <location>
        <begin position="732"/>
        <end position="750"/>
    </location>
</feature>
<dbReference type="Gene3D" id="1.10.10.10">
    <property type="entry name" value="Winged helix-like DNA-binding domain superfamily/Winged helix DNA-binding domain"/>
    <property type="match status" value="1"/>
</dbReference>
<dbReference type="PANTHER" id="PTHR43547:SF2">
    <property type="entry name" value="HYBRID SIGNAL TRANSDUCTION HISTIDINE KINASE C"/>
    <property type="match status" value="1"/>
</dbReference>
<dbReference type="STRING" id="681398.PJIAN_1131"/>
<dbReference type="EMBL" id="BDCR01000001">
    <property type="protein sequence ID" value="GAT61551.1"/>
    <property type="molecule type" value="Genomic_DNA"/>
</dbReference>
<evidence type="ECO:0000256" key="2">
    <source>
        <dbReference type="SAM" id="Coils"/>
    </source>
</evidence>
<feature type="coiled-coil region" evidence="2">
    <location>
        <begin position="765"/>
        <end position="801"/>
    </location>
</feature>
<dbReference type="AlphaFoldDB" id="A0A170Y673"/>
<feature type="domain" description="HTH luxR-type" evidence="4">
    <location>
        <begin position="905"/>
        <end position="932"/>
    </location>
</feature>
<organism evidence="5 6">
    <name type="scientific">Paludibacter jiangxiensis</name>
    <dbReference type="NCBI Taxonomy" id="681398"/>
    <lineage>
        <taxon>Bacteria</taxon>
        <taxon>Pseudomonadati</taxon>
        <taxon>Bacteroidota</taxon>
        <taxon>Bacteroidia</taxon>
        <taxon>Bacteroidales</taxon>
        <taxon>Paludibacteraceae</taxon>
        <taxon>Paludibacter</taxon>
    </lineage>
</organism>
<evidence type="ECO:0000259" key="4">
    <source>
        <dbReference type="PROSITE" id="PS00622"/>
    </source>
</evidence>
<accession>A0A170Y673</accession>
<dbReference type="GO" id="GO:0003677">
    <property type="term" value="F:DNA binding"/>
    <property type="evidence" value="ECO:0007669"/>
    <property type="project" value="InterPro"/>
</dbReference>
<name>A0A170Y673_9BACT</name>
<dbReference type="Pfam" id="PF07495">
    <property type="entry name" value="Y_Y_Y"/>
    <property type="match status" value="1"/>
</dbReference>
<keyword evidence="2" id="KW-0175">Coiled coil</keyword>
<reference evidence="6" key="1">
    <citation type="submission" date="2016-04" db="EMBL/GenBank/DDBJ databases">
        <title>Draft genome sequence of Paludibacter jiangxiensis strain NM7.</title>
        <authorList>
            <person name="Qiu Y."/>
            <person name="Matsuura N."/>
            <person name="Ohashi A."/>
            <person name="Tourlousse M.D."/>
            <person name="Sekiguchi Y."/>
        </authorList>
    </citation>
    <scope>NUCLEOTIDE SEQUENCE [LARGE SCALE GENOMIC DNA]</scope>
    <source>
        <strain evidence="6">NM7</strain>
    </source>
</reference>
<evidence type="ECO:0000256" key="1">
    <source>
        <dbReference type="ARBA" id="ARBA00022553"/>
    </source>
</evidence>
<reference evidence="6" key="2">
    <citation type="journal article" date="2017" name="Genome Announc.">
        <title>Draft genome sequence of Paludibacter jiangxiensis NM7(T), a propionate-producing fermentative bacterium.</title>
        <authorList>
            <person name="Qiu Y.-L."/>
            <person name="Tourlousse D.M."/>
            <person name="Matsuura N."/>
            <person name="Ohashi A."/>
            <person name="Sekiguchi Y."/>
        </authorList>
    </citation>
    <scope>NUCLEOTIDE SEQUENCE [LARGE SCALE GENOMIC DNA]</scope>
    <source>
        <strain evidence="6">NM7</strain>
    </source>
</reference>
<keyword evidence="6" id="KW-1185">Reference proteome</keyword>
<dbReference type="RefSeq" id="WP_068701109.1">
    <property type="nucleotide sequence ID" value="NZ_BDCR01000001.1"/>
</dbReference>
<dbReference type="GO" id="GO:0006355">
    <property type="term" value="P:regulation of DNA-templated transcription"/>
    <property type="evidence" value="ECO:0007669"/>
    <property type="project" value="InterPro"/>
</dbReference>
<dbReference type="Proteomes" id="UP000076586">
    <property type="component" value="Unassembled WGS sequence"/>
</dbReference>
<evidence type="ECO:0000313" key="6">
    <source>
        <dbReference type="Proteomes" id="UP000076586"/>
    </source>
</evidence>
<dbReference type="InterPro" id="IPR015943">
    <property type="entry name" value="WD40/YVTN_repeat-like_dom_sf"/>
</dbReference>
<keyword evidence="3" id="KW-0812">Transmembrane</keyword>
<sequence length="948" mass="108895">MKKHIILSLFLLVIPFSLFPQWSYPVTNFTRQQYKAGSQSWQIRQGVNGWIYVANNKGLLEYNGQSWNRYVVPNDNVRSMMMVPGKRLYVGGIAEFGYFEADKSGRQQYHSISRNVIRQKGSFGNVWNIFQSDQVIYYQTDGVLIKQTGNAVSYIDAGMKLDCSVLFNGVIYTGTKKGLFMLLGNRFSMAKNCEQLVGKRIRSLIPLSANQLLIATSNDGLFIYENDSLKKFNTEIDAFIRENELFCCAVSPGFIAIGTIRNGVAILNRQGKAVTFSNMNNGLQDNTVLSMSFDMSENLWMGLNRGISTLRLSGALSTLYSSPNFYGVGYTAKLLGNHVYLGTNEGLYYTSWPIAVSPYSLKLNSISSLNGQVWDLNVIENKIFCSHDKGVFILNGDHIESSFDTGGAWSCKLSEKSDRVLIGCYSGMFVLWKQDGHWTKLSRIKGFYESTKFFEEDRYGVWVSHDQKGIIRLQLAADGVTLLRVKSYGFNEGLPSNQKVGIEKIGGKILFITPNGVYRYNGKRDRMEPDNGVGSFNKYFQPGIKRLAESFGNVWTLSESQLNLYTPQGRLCDNIKGGLELKEGYEMVYPLSGLSALIASEKGFYMAQFQKKQSAQANLFLKVNRVVLSRYDSLLYSASFGAEKMMPKISYRYNSLRFEFGVVDYLLSSGVEYSYKLEGYDDWSPWSHGTTKEYTALHEGEYTFKVKARTANGQIAVDEFVFRVRPPWYRSWWAYIIYLILLYVAGRYLVTLDKRRIRRHSRQIEARQQAELAAREEEFRRLEMEREKEIINLKSEQLESDLMHKSRELSNVMLNFVSKNEMLQDLKSDLLKISTAIPEQENVHMKKRLLALSGKIDQNMQHDEDWKKFEQNFDYVNNGFLQKLTDQYPELTYSERKMCVYLKMDLLSKEIASLLNISPRSVETVRYRLRKKFGMERDENLRDFLSKL</sequence>
<dbReference type="Gene3D" id="2.60.40.10">
    <property type="entry name" value="Immunoglobulins"/>
    <property type="match status" value="1"/>
</dbReference>
<keyword evidence="3" id="KW-0472">Membrane</keyword>
<dbReference type="PROSITE" id="PS00622">
    <property type="entry name" value="HTH_LUXR_1"/>
    <property type="match status" value="1"/>
</dbReference>
<dbReference type="OrthoDB" id="1090267at2"/>